<name>A0AAW1Q7K5_9CHLO</name>
<proteinExistence type="inferred from homology"/>
<dbReference type="Gene3D" id="3.40.50.1910">
    <property type="match status" value="1"/>
</dbReference>
<evidence type="ECO:0008006" key="4">
    <source>
        <dbReference type="Google" id="ProtNLM"/>
    </source>
</evidence>
<dbReference type="InterPro" id="IPR043127">
    <property type="entry name" value="Sec-1-like_dom3a"/>
</dbReference>
<evidence type="ECO:0000256" key="1">
    <source>
        <dbReference type="ARBA" id="ARBA00009884"/>
    </source>
</evidence>
<gene>
    <name evidence="2" type="ORF">WJX74_002302</name>
</gene>
<dbReference type="AlphaFoldDB" id="A0AAW1Q7K5"/>
<organism evidence="2 3">
    <name type="scientific">Apatococcus lobatus</name>
    <dbReference type="NCBI Taxonomy" id="904363"/>
    <lineage>
        <taxon>Eukaryota</taxon>
        <taxon>Viridiplantae</taxon>
        <taxon>Chlorophyta</taxon>
        <taxon>core chlorophytes</taxon>
        <taxon>Trebouxiophyceae</taxon>
        <taxon>Chlorellales</taxon>
        <taxon>Chlorellaceae</taxon>
        <taxon>Apatococcus</taxon>
    </lineage>
</organism>
<dbReference type="PANTHER" id="PTHR11679">
    <property type="entry name" value="VESICLE PROTEIN SORTING-ASSOCIATED"/>
    <property type="match status" value="1"/>
</dbReference>
<dbReference type="PIRSF" id="PIRSF005715">
    <property type="entry name" value="VPS45_Sec1"/>
    <property type="match status" value="1"/>
</dbReference>
<protein>
    <recommendedName>
        <fullName evidence="4">Vacuolar protein sorting-associated protein 45</fullName>
    </recommendedName>
</protein>
<evidence type="ECO:0000313" key="3">
    <source>
        <dbReference type="Proteomes" id="UP001438707"/>
    </source>
</evidence>
<keyword evidence="3" id="KW-1185">Reference proteome</keyword>
<comment type="similarity">
    <text evidence="1">Belongs to the STXBP/unc-18/SEC1 family.</text>
</comment>
<dbReference type="InterPro" id="IPR036045">
    <property type="entry name" value="Sec1-like_sf"/>
</dbReference>
<comment type="caution">
    <text evidence="2">The sequence shown here is derived from an EMBL/GenBank/DDBJ whole genome shotgun (WGS) entry which is preliminary data.</text>
</comment>
<dbReference type="InterPro" id="IPR043154">
    <property type="entry name" value="Sec-1-like_dom1"/>
</dbReference>
<dbReference type="GO" id="GO:0016192">
    <property type="term" value="P:vesicle-mediated transport"/>
    <property type="evidence" value="ECO:0007669"/>
    <property type="project" value="InterPro"/>
</dbReference>
<accession>A0AAW1Q7K5</accession>
<reference evidence="2 3" key="1">
    <citation type="journal article" date="2024" name="Nat. Commun.">
        <title>Phylogenomics reveals the evolutionary origins of lichenization in chlorophyte algae.</title>
        <authorList>
            <person name="Puginier C."/>
            <person name="Libourel C."/>
            <person name="Otte J."/>
            <person name="Skaloud P."/>
            <person name="Haon M."/>
            <person name="Grisel S."/>
            <person name="Petersen M."/>
            <person name="Berrin J.G."/>
            <person name="Delaux P.M."/>
            <person name="Dal Grande F."/>
            <person name="Keller J."/>
        </authorList>
    </citation>
    <scope>NUCLEOTIDE SEQUENCE [LARGE SCALE GENOMIC DNA]</scope>
    <source>
        <strain evidence="2 3">SAG 2145</strain>
    </source>
</reference>
<evidence type="ECO:0000313" key="2">
    <source>
        <dbReference type="EMBL" id="KAK9816319.1"/>
    </source>
</evidence>
<dbReference type="InterPro" id="IPR027482">
    <property type="entry name" value="Sec1-like_dom2"/>
</dbReference>
<dbReference type="Proteomes" id="UP001438707">
    <property type="component" value="Unassembled WGS sequence"/>
</dbReference>
<sequence>MLVQHWQLAVPQTFSCVDHPLRQNDSPSLQPKTTKFVSTVYSQSEILEQEVYLVERLDVERKEQLLHLKAVCFLRPTRENIARLRQELRDPRYGDYYLFFTNRIDDMRLQDLAEMDVRELVHQVQEFFGDFTVLDTHHFCIPISKPQVVMQPFSWEFANSTDAVGRMTEGLGSLILSLRRRFQIRYQRGSEMCQKLGQSLHHLTTVDERELFDFGSRSVADAAPLVLILDRKEDPVTPLLMQWTYQAMVHELIGLDNNIANLRQVPGVKKDFQEVVLGARQDEFFRKQMYANFGDLGMAVKGLVDEFQKAHKTTSKVSTIEDMQNFVENFSEFSAAQRNAGKHVTLMSELSRLVDSRNLMTISGIEQELVCGNNNLSSHYDTVLSLINDSAINDSDRLRVVVLFALRYEKEGRAQIADLLQRLQDFGVNKVQLGIVRVLLDLAGADARVGDLFSNRSFSSRFSTFAKQSLKGVENVYTQHTPLLVHTLESVARGRLKDTEFPSVEGSIQAAPGQKQQPPKLVIIFIVGGTTYEEARAISDLNAQGARHEGWSAGMRLLLGGSGVLNSRTFMAALQEMSAKNSGGAG</sequence>
<dbReference type="Gene3D" id="3.40.50.2060">
    <property type="match status" value="1"/>
</dbReference>
<dbReference type="Pfam" id="PF00995">
    <property type="entry name" value="Sec1"/>
    <property type="match status" value="1"/>
</dbReference>
<dbReference type="Gene3D" id="1.25.40.60">
    <property type="match status" value="1"/>
</dbReference>
<dbReference type="InterPro" id="IPR001619">
    <property type="entry name" value="Sec1-like"/>
</dbReference>
<dbReference type="Gene3D" id="3.90.830.10">
    <property type="entry name" value="Syntaxin Binding Protein 1, Chain A, domain 2"/>
    <property type="match status" value="1"/>
</dbReference>
<dbReference type="SUPFAM" id="SSF56815">
    <property type="entry name" value="Sec1/munc18-like (SM) proteins"/>
    <property type="match status" value="1"/>
</dbReference>
<dbReference type="EMBL" id="JALJOS010000079">
    <property type="protein sequence ID" value="KAK9816319.1"/>
    <property type="molecule type" value="Genomic_DNA"/>
</dbReference>